<evidence type="ECO:0000313" key="1">
    <source>
        <dbReference type="EnsemblPlants" id="AET4Gv20475100.1"/>
    </source>
</evidence>
<sequence length="69" mass="7840">MMPYHMAMSSVIRQRSDFHSLSSSEVLDEFVAMRILDKTADNAVLRSQRAKKPNLALKAKASVEEEDEE</sequence>
<dbReference type="Gramene" id="AET4Gv20475100.1">
    <property type="protein sequence ID" value="AET4Gv20475100.1"/>
    <property type="gene ID" value="AET4Gv20475100"/>
</dbReference>
<reference evidence="2" key="1">
    <citation type="journal article" date="2014" name="Science">
        <title>Ancient hybridizations among the ancestral genomes of bread wheat.</title>
        <authorList>
            <consortium name="International Wheat Genome Sequencing Consortium,"/>
            <person name="Marcussen T."/>
            <person name="Sandve S.R."/>
            <person name="Heier L."/>
            <person name="Spannagl M."/>
            <person name="Pfeifer M."/>
            <person name="Jakobsen K.S."/>
            <person name="Wulff B.B."/>
            <person name="Steuernagel B."/>
            <person name="Mayer K.F."/>
            <person name="Olsen O.A."/>
        </authorList>
    </citation>
    <scope>NUCLEOTIDE SEQUENCE [LARGE SCALE GENOMIC DNA]</scope>
    <source>
        <strain evidence="2">cv. AL8/78</strain>
    </source>
</reference>
<organism evidence="1 2">
    <name type="scientific">Aegilops tauschii subsp. strangulata</name>
    <name type="common">Goatgrass</name>
    <dbReference type="NCBI Taxonomy" id="200361"/>
    <lineage>
        <taxon>Eukaryota</taxon>
        <taxon>Viridiplantae</taxon>
        <taxon>Streptophyta</taxon>
        <taxon>Embryophyta</taxon>
        <taxon>Tracheophyta</taxon>
        <taxon>Spermatophyta</taxon>
        <taxon>Magnoliopsida</taxon>
        <taxon>Liliopsida</taxon>
        <taxon>Poales</taxon>
        <taxon>Poaceae</taxon>
        <taxon>BOP clade</taxon>
        <taxon>Pooideae</taxon>
        <taxon>Triticodae</taxon>
        <taxon>Triticeae</taxon>
        <taxon>Triticinae</taxon>
        <taxon>Aegilops</taxon>
    </lineage>
</organism>
<reference evidence="1" key="5">
    <citation type="journal article" date="2021" name="G3 (Bethesda)">
        <title>Aegilops tauschii genome assembly Aet v5.0 features greater sequence contiguity and improved annotation.</title>
        <authorList>
            <person name="Wang L."/>
            <person name="Zhu T."/>
            <person name="Rodriguez J.C."/>
            <person name="Deal K.R."/>
            <person name="Dubcovsky J."/>
            <person name="McGuire P.E."/>
            <person name="Lux T."/>
            <person name="Spannagl M."/>
            <person name="Mayer K.F.X."/>
            <person name="Baldrich P."/>
            <person name="Meyers B.C."/>
            <person name="Huo N."/>
            <person name="Gu Y.Q."/>
            <person name="Zhou H."/>
            <person name="Devos K.M."/>
            <person name="Bennetzen J.L."/>
            <person name="Unver T."/>
            <person name="Budak H."/>
            <person name="Gulick P.J."/>
            <person name="Galiba G."/>
            <person name="Kalapos B."/>
            <person name="Nelson D.R."/>
            <person name="Li P."/>
            <person name="You F.M."/>
            <person name="Luo M.C."/>
            <person name="Dvorak J."/>
        </authorList>
    </citation>
    <scope>NUCLEOTIDE SEQUENCE [LARGE SCALE GENOMIC DNA]</scope>
    <source>
        <strain evidence="1">cv. AL8/78</strain>
    </source>
</reference>
<proteinExistence type="predicted"/>
<evidence type="ECO:0000313" key="2">
    <source>
        <dbReference type="Proteomes" id="UP000015105"/>
    </source>
</evidence>
<reference evidence="2" key="2">
    <citation type="journal article" date="2017" name="Nat. Plants">
        <title>The Aegilops tauschii genome reveals multiple impacts of transposons.</title>
        <authorList>
            <person name="Zhao G."/>
            <person name="Zou C."/>
            <person name="Li K."/>
            <person name="Wang K."/>
            <person name="Li T."/>
            <person name="Gao L."/>
            <person name="Zhang X."/>
            <person name="Wang H."/>
            <person name="Yang Z."/>
            <person name="Liu X."/>
            <person name="Jiang W."/>
            <person name="Mao L."/>
            <person name="Kong X."/>
            <person name="Jiao Y."/>
            <person name="Jia J."/>
        </authorList>
    </citation>
    <scope>NUCLEOTIDE SEQUENCE [LARGE SCALE GENOMIC DNA]</scope>
    <source>
        <strain evidence="2">cv. AL8/78</strain>
    </source>
</reference>
<accession>A0A453I835</accession>
<reference evidence="1" key="4">
    <citation type="submission" date="2019-03" db="UniProtKB">
        <authorList>
            <consortium name="EnsemblPlants"/>
        </authorList>
    </citation>
    <scope>IDENTIFICATION</scope>
</reference>
<name>A0A453I835_AEGTS</name>
<dbReference type="AlphaFoldDB" id="A0A453I835"/>
<dbReference type="EnsemblPlants" id="AET4Gv20475100.1">
    <property type="protein sequence ID" value="AET4Gv20475100.1"/>
    <property type="gene ID" value="AET4Gv20475100"/>
</dbReference>
<reference evidence="1" key="3">
    <citation type="journal article" date="2017" name="Nature">
        <title>Genome sequence of the progenitor of the wheat D genome Aegilops tauschii.</title>
        <authorList>
            <person name="Luo M.C."/>
            <person name="Gu Y.Q."/>
            <person name="Puiu D."/>
            <person name="Wang H."/>
            <person name="Twardziok S.O."/>
            <person name="Deal K.R."/>
            <person name="Huo N."/>
            <person name="Zhu T."/>
            <person name="Wang L."/>
            <person name="Wang Y."/>
            <person name="McGuire P.E."/>
            <person name="Liu S."/>
            <person name="Long H."/>
            <person name="Ramasamy R.K."/>
            <person name="Rodriguez J.C."/>
            <person name="Van S.L."/>
            <person name="Yuan L."/>
            <person name="Wang Z."/>
            <person name="Xia Z."/>
            <person name="Xiao L."/>
            <person name="Anderson O.D."/>
            <person name="Ouyang S."/>
            <person name="Liang Y."/>
            <person name="Zimin A.V."/>
            <person name="Pertea G."/>
            <person name="Qi P."/>
            <person name="Bennetzen J.L."/>
            <person name="Dai X."/>
            <person name="Dawson M.W."/>
            <person name="Muller H.G."/>
            <person name="Kugler K."/>
            <person name="Rivarola-Duarte L."/>
            <person name="Spannagl M."/>
            <person name="Mayer K.F.X."/>
            <person name="Lu F.H."/>
            <person name="Bevan M.W."/>
            <person name="Leroy P."/>
            <person name="Li P."/>
            <person name="You F.M."/>
            <person name="Sun Q."/>
            <person name="Liu Z."/>
            <person name="Lyons E."/>
            <person name="Wicker T."/>
            <person name="Salzberg S.L."/>
            <person name="Devos K.M."/>
            <person name="Dvorak J."/>
        </authorList>
    </citation>
    <scope>NUCLEOTIDE SEQUENCE [LARGE SCALE GENOMIC DNA]</scope>
    <source>
        <strain evidence="1">cv. AL8/78</strain>
    </source>
</reference>
<protein>
    <submittedName>
        <fullName evidence="1">Uncharacterized protein</fullName>
    </submittedName>
</protein>
<keyword evidence="2" id="KW-1185">Reference proteome</keyword>
<dbReference type="Proteomes" id="UP000015105">
    <property type="component" value="Chromosome 4D"/>
</dbReference>